<name>A0ABR3P6W8_9PEZI</name>
<evidence type="ECO:0000313" key="1">
    <source>
        <dbReference type="EMBL" id="KAL1301820.1"/>
    </source>
</evidence>
<evidence type="ECO:0000313" key="2">
    <source>
        <dbReference type="Proteomes" id="UP001562354"/>
    </source>
</evidence>
<sequence length="257" mass="28734">MAFTRYTFSLVAAAAIVLLIAGLSSHRQGISTSLPHAATRLLDFGRSKPSFYEQALETVPDKVTGHKYQHMYQKYLPALRNRRIKMLQIGLGCDMDSGPGGIYHLWLEYFANIDLHFIEKDAACTKKYRAKTTGATIHTDSTFLESLVKDTGGDFDIIIDTGEHSMVQQRTSFYRLFKALAPGEVYFCEGLQTSFDEQYGGGELASQENASMMMSIGEMIWDMSRADKHEVLEEAGELLSVYCMAEICAFWKLGSGD</sequence>
<dbReference type="EMBL" id="JBFMKM010000013">
    <property type="protein sequence ID" value="KAL1301820.1"/>
    <property type="molecule type" value="Genomic_DNA"/>
</dbReference>
<reference evidence="1 2" key="1">
    <citation type="submission" date="2024-07" db="EMBL/GenBank/DDBJ databases">
        <title>Draft sequence of the Neodothiora populina.</title>
        <authorList>
            <person name="Drown D.D."/>
            <person name="Schuette U.S."/>
            <person name="Buechlein A.B."/>
            <person name="Rusch D.R."/>
            <person name="Winton L.W."/>
            <person name="Adams G.A."/>
        </authorList>
    </citation>
    <scope>NUCLEOTIDE SEQUENCE [LARGE SCALE GENOMIC DNA]</scope>
    <source>
        <strain evidence="1 2">CPC 39397</strain>
    </source>
</reference>
<dbReference type="InterPro" id="IPR029063">
    <property type="entry name" value="SAM-dependent_MTases_sf"/>
</dbReference>
<protein>
    <submittedName>
        <fullName evidence="1">Uncharacterized protein</fullName>
    </submittedName>
</protein>
<accession>A0ABR3P6W8</accession>
<proteinExistence type="predicted"/>
<dbReference type="GeneID" id="95979707"/>
<keyword evidence="2" id="KW-1185">Reference proteome</keyword>
<dbReference type="RefSeq" id="XP_069198096.1">
    <property type="nucleotide sequence ID" value="XM_069345888.1"/>
</dbReference>
<organism evidence="1 2">
    <name type="scientific">Neodothiora populina</name>
    <dbReference type="NCBI Taxonomy" id="2781224"/>
    <lineage>
        <taxon>Eukaryota</taxon>
        <taxon>Fungi</taxon>
        <taxon>Dikarya</taxon>
        <taxon>Ascomycota</taxon>
        <taxon>Pezizomycotina</taxon>
        <taxon>Dothideomycetes</taxon>
        <taxon>Dothideomycetidae</taxon>
        <taxon>Dothideales</taxon>
        <taxon>Dothioraceae</taxon>
        <taxon>Neodothiora</taxon>
    </lineage>
</organism>
<gene>
    <name evidence="1" type="ORF">AAFC00_006008</name>
</gene>
<comment type="caution">
    <text evidence="1">The sequence shown here is derived from an EMBL/GenBank/DDBJ whole genome shotgun (WGS) entry which is preliminary data.</text>
</comment>
<dbReference type="Gene3D" id="3.40.50.150">
    <property type="entry name" value="Vaccinia Virus protein VP39"/>
    <property type="match status" value="1"/>
</dbReference>
<dbReference type="Proteomes" id="UP001562354">
    <property type="component" value="Unassembled WGS sequence"/>
</dbReference>